<dbReference type="Pfam" id="PF09797">
    <property type="entry name" value="NatB_MDM20"/>
    <property type="match status" value="1"/>
</dbReference>
<dbReference type="Gene3D" id="1.25.40.1040">
    <property type="match status" value="1"/>
</dbReference>
<dbReference type="SUPFAM" id="SSF48452">
    <property type="entry name" value="TPR-like"/>
    <property type="match status" value="1"/>
</dbReference>
<dbReference type="GO" id="GO:0031416">
    <property type="term" value="C:NatB complex"/>
    <property type="evidence" value="ECO:0007669"/>
    <property type="project" value="TreeGrafter"/>
</dbReference>
<dbReference type="PANTHER" id="PTHR22767">
    <property type="entry name" value="N-TERMINAL ACETYLTRANSFERASE-RELATED"/>
    <property type="match status" value="1"/>
</dbReference>
<name>A0A9Q1CDB0_HOLLE</name>
<evidence type="ECO:0000313" key="4">
    <source>
        <dbReference type="Proteomes" id="UP001152320"/>
    </source>
</evidence>
<dbReference type="AlphaFoldDB" id="A0A9Q1CDB0"/>
<evidence type="ECO:0000256" key="1">
    <source>
        <dbReference type="ARBA" id="ARBA00006298"/>
    </source>
</evidence>
<organism evidence="3 4">
    <name type="scientific">Holothuria leucospilota</name>
    <name type="common">Black long sea cucumber</name>
    <name type="synonym">Mertensiothuria leucospilota</name>
    <dbReference type="NCBI Taxonomy" id="206669"/>
    <lineage>
        <taxon>Eukaryota</taxon>
        <taxon>Metazoa</taxon>
        <taxon>Echinodermata</taxon>
        <taxon>Eleutherozoa</taxon>
        <taxon>Echinozoa</taxon>
        <taxon>Holothuroidea</taxon>
        <taxon>Aspidochirotacea</taxon>
        <taxon>Aspidochirotida</taxon>
        <taxon>Holothuriidae</taxon>
        <taxon>Holothuria</taxon>
    </lineage>
</organism>
<protein>
    <submittedName>
        <fullName evidence="3">N-alpha-acetyltransferase 25, NatB auxiliary subunit</fullName>
    </submittedName>
</protein>
<keyword evidence="4" id="KW-1185">Reference proteome</keyword>
<proteinExistence type="inferred from homology"/>
<comment type="similarity">
    <text evidence="1">Belongs to the MDM20/NAA25 family.</text>
</comment>
<accession>A0A9Q1CDB0</accession>
<dbReference type="InterPro" id="IPR011990">
    <property type="entry name" value="TPR-like_helical_dom_sf"/>
</dbReference>
<dbReference type="InterPro" id="IPR019183">
    <property type="entry name" value="NAA25_NatB_aux_su"/>
</dbReference>
<gene>
    <name evidence="3" type="ORF">HOLleu_09790</name>
</gene>
<sequence length="1011" mass="115985">MHGIMASHSNEDAVNERRLKPIYENLDNGSYKAAMQQADKLLKKHKDLHCAKVLKALALLRMYRTEESEVLARSVVALKPTDEPTLQALSICFREMNKVELIVEIFSNAVKAQPTEEYLTHLFMALVRVEDFKRQQQTAMSLYKLTPKNPFYFWAVVSIVMQALTTDTTASNLGQKMLLPLAERMVEKMVNEEKIEAESEVNLYLMILDYQGKHEKALEVIQSPLGKSLLVSEIPSWEERVAELYFKMQKWDKANQAYRKMLLKSPDSWLYYTNLLTSGFKLQENGWKLCKEESNEVATEMENNIMEKEESVGQPDQVLSQMTSFILERVAKEEEKVQSKECKERPLRGPYLAQLEVLSRLADDEKLDNYPEAGNVLDCLIHYFELFADKTCCYSDVAPYLNKLEEDKRKLFLEKMEQDVGLISTDGGIIYATTVKQLQRHLTCLKIVRYYGFHDSLSCPDKSSLSRELVLRYKDGLKFGTELLHTDLQYSDEYLLMAIHILLDIMEETGDDSLIWQSLVLLELGHKNSRSSHHFKLLLMRLYCIAGVFGPVPDLYEGLDIKHMQQDTLGYNALKFAKSLGQLSSAATLYNTTLRFYLSGQREVMEYMIASYRFGTYQKIPEFLRFSKKIKFSLHFNQAAVEKKLLDVLLESEKEGKTFTEYVRNMELEPEKDTVEWDQLTDQRDLDVMVSWNPSSRQLSSANRQTSMKQELAWLRIRNLLLRMMAVTIELQPPTPSAGPLEAQTNDQHDGTNNKEHCNSKEVLNSLLAEFEEHLEACDGDEDTRKKLPFHGPPSPLTGEYLDGKHGKLMSLSCHVVKEAYEINEGGADDSLSTLQDSFCVHCEKLKNTLQESLRRSRRGLIKEEGDRRVFDRQVLVELSLLSETIVFVIYFMGLACRNLASLKHKVSKRNKKKKNAPKPLPPCVGKLQSTLADITQILEGLQAAVSDLEASSQSLDFTQLTLINKHEEDEEFTETEAVMWKAISGSYQESSKELLELLKTKQQCLSKLRL</sequence>
<dbReference type="PANTHER" id="PTHR22767:SF3">
    <property type="entry name" value="N-ALPHA-ACETYLTRANSFERASE 25, NATB AUXILIARY SUBUNIT"/>
    <property type="match status" value="1"/>
</dbReference>
<feature type="region of interest" description="Disordered" evidence="2">
    <location>
        <begin position="733"/>
        <end position="757"/>
    </location>
</feature>
<dbReference type="EMBL" id="JAIZAY010000004">
    <property type="protein sequence ID" value="KAJ8042907.1"/>
    <property type="molecule type" value="Genomic_DNA"/>
</dbReference>
<reference evidence="3" key="1">
    <citation type="submission" date="2021-10" db="EMBL/GenBank/DDBJ databases">
        <title>Tropical sea cucumber genome reveals ecological adaptation and Cuvierian tubules defense mechanism.</title>
        <authorList>
            <person name="Chen T."/>
        </authorList>
    </citation>
    <scope>NUCLEOTIDE SEQUENCE</scope>
    <source>
        <strain evidence="3">Nanhai2018</strain>
        <tissue evidence="3">Muscle</tissue>
    </source>
</reference>
<comment type="caution">
    <text evidence="3">The sequence shown here is derived from an EMBL/GenBank/DDBJ whole genome shotgun (WGS) entry which is preliminary data.</text>
</comment>
<dbReference type="OrthoDB" id="1874341at2759"/>
<dbReference type="Proteomes" id="UP001152320">
    <property type="component" value="Chromosome 4"/>
</dbReference>
<evidence type="ECO:0000313" key="3">
    <source>
        <dbReference type="EMBL" id="KAJ8042907.1"/>
    </source>
</evidence>
<feature type="compositionally biased region" description="Basic and acidic residues" evidence="2">
    <location>
        <begin position="747"/>
        <end position="757"/>
    </location>
</feature>
<evidence type="ECO:0000256" key="2">
    <source>
        <dbReference type="SAM" id="MobiDB-lite"/>
    </source>
</evidence>